<proteinExistence type="inferred from homology"/>
<evidence type="ECO:0000259" key="2">
    <source>
        <dbReference type="Pfam" id="PF01370"/>
    </source>
</evidence>
<evidence type="ECO:0000313" key="4">
    <source>
        <dbReference type="Proteomes" id="UP000305067"/>
    </source>
</evidence>
<dbReference type="Proteomes" id="UP000305067">
    <property type="component" value="Unassembled WGS sequence"/>
</dbReference>
<dbReference type="InterPro" id="IPR001509">
    <property type="entry name" value="Epimerase_deHydtase"/>
</dbReference>
<accession>A0A5C3QVL1</accession>
<reference evidence="3 4" key="1">
    <citation type="journal article" date="2019" name="Nat. Ecol. Evol.">
        <title>Megaphylogeny resolves global patterns of mushroom evolution.</title>
        <authorList>
            <person name="Varga T."/>
            <person name="Krizsan K."/>
            <person name="Foldi C."/>
            <person name="Dima B."/>
            <person name="Sanchez-Garcia M."/>
            <person name="Sanchez-Ramirez S."/>
            <person name="Szollosi G.J."/>
            <person name="Szarkandi J.G."/>
            <person name="Papp V."/>
            <person name="Albert L."/>
            <person name="Andreopoulos W."/>
            <person name="Angelini C."/>
            <person name="Antonin V."/>
            <person name="Barry K.W."/>
            <person name="Bougher N.L."/>
            <person name="Buchanan P."/>
            <person name="Buyck B."/>
            <person name="Bense V."/>
            <person name="Catcheside P."/>
            <person name="Chovatia M."/>
            <person name="Cooper J."/>
            <person name="Damon W."/>
            <person name="Desjardin D."/>
            <person name="Finy P."/>
            <person name="Geml J."/>
            <person name="Haridas S."/>
            <person name="Hughes K."/>
            <person name="Justo A."/>
            <person name="Karasinski D."/>
            <person name="Kautmanova I."/>
            <person name="Kiss B."/>
            <person name="Kocsube S."/>
            <person name="Kotiranta H."/>
            <person name="LaButti K.M."/>
            <person name="Lechner B.E."/>
            <person name="Liimatainen K."/>
            <person name="Lipzen A."/>
            <person name="Lukacs Z."/>
            <person name="Mihaltcheva S."/>
            <person name="Morgado L.N."/>
            <person name="Niskanen T."/>
            <person name="Noordeloos M.E."/>
            <person name="Ohm R.A."/>
            <person name="Ortiz-Santana B."/>
            <person name="Ovrebo C."/>
            <person name="Racz N."/>
            <person name="Riley R."/>
            <person name="Savchenko A."/>
            <person name="Shiryaev A."/>
            <person name="Soop K."/>
            <person name="Spirin V."/>
            <person name="Szebenyi C."/>
            <person name="Tomsovsky M."/>
            <person name="Tulloss R.E."/>
            <person name="Uehling J."/>
            <person name="Grigoriev I.V."/>
            <person name="Vagvolgyi C."/>
            <person name="Papp T."/>
            <person name="Martin F.M."/>
            <person name="Miettinen O."/>
            <person name="Hibbett D.S."/>
            <person name="Nagy L.G."/>
        </authorList>
    </citation>
    <scope>NUCLEOTIDE SEQUENCE [LARGE SCALE GENOMIC DNA]</scope>
    <source>
        <strain evidence="3 4">CBS 309.79</strain>
    </source>
</reference>
<name>A0A5C3QVL1_9AGAR</name>
<dbReference type="CDD" id="cd08946">
    <property type="entry name" value="SDR_e"/>
    <property type="match status" value="1"/>
</dbReference>
<evidence type="ECO:0000313" key="3">
    <source>
        <dbReference type="EMBL" id="TFL05397.1"/>
    </source>
</evidence>
<organism evidence="3 4">
    <name type="scientific">Pterulicium gracile</name>
    <dbReference type="NCBI Taxonomy" id="1884261"/>
    <lineage>
        <taxon>Eukaryota</taxon>
        <taxon>Fungi</taxon>
        <taxon>Dikarya</taxon>
        <taxon>Basidiomycota</taxon>
        <taxon>Agaricomycotina</taxon>
        <taxon>Agaricomycetes</taxon>
        <taxon>Agaricomycetidae</taxon>
        <taxon>Agaricales</taxon>
        <taxon>Pleurotineae</taxon>
        <taxon>Pterulaceae</taxon>
        <taxon>Pterulicium</taxon>
    </lineage>
</organism>
<dbReference type="OrthoDB" id="202470at2759"/>
<dbReference type="SUPFAM" id="SSF51735">
    <property type="entry name" value="NAD(P)-binding Rossmann-fold domains"/>
    <property type="match status" value="1"/>
</dbReference>
<sequence>MYTVLVTGSSGHLGTALMLSLPTHGHVPLGIDILPSPTANLTMDITDRAQIASILTSHPTITHIIHTATLHKPHVDSHPKQSFIDTNITGTLVLLEEAAKHVERIKSFIFVSTTSTFGSALSPKPGSPAAWIDEKVVPIPKNIYGVTKCAAEDMCRLIHAQTGLPVLILRTSRFFPEEDDDEGRRACMDDANLKVCELAYRRADIADVVSAVVCGMGRAAAIQFGRYIISATSPFRRDAETLARLDSDAAAAFFESIPGAQEVFEHRGWRFLARVDRVYDSSEAVRELEWEPEWTIEKVVERLGRGEDWRSELTYLVGKKGYHAKPTGVYTT</sequence>
<dbReference type="STRING" id="1884261.A0A5C3QVL1"/>
<feature type="domain" description="NAD-dependent epimerase/dehydratase" evidence="2">
    <location>
        <begin position="4"/>
        <end position="178"/>
    </location>
</feature>
<gene>
    <name evidence="3" type="ORF">BDV98DRAFT_295144</name>
</gene>
<dbReference type="Pfam" id="PF01370">
    <property type="entry name" value="Epimerase"/>
    <property type="match status" value="1"/>
</dbReference>
<comment type="similarity">
    <text evidence="1">Belongs to the NAD(P)-dependent epimerase/dehydratase family.</text>
</comment>
<evidence type="ECO:0000256" key="1">
    <source>
        <dbReference type="ARBA" id="ARBA00007637"/>
    </source>
</evidence>
<dbReference type="AlphaFoldDB" id="A0A5C3QVL1"/>
<dbReference type="PANTHER" id="PTHR43000">
    <property type="entry name" value="DTDP-D-GLUCOSE 4,6-DEHYDRATASE-RELATED"/>
    <property type="match status" value="1"/>
</dbReference>
<protein>
    <submittedName>
        <fullName evidence="3">NAD dependent epimerase/dehydratase family protein</fullName>
    </submittedName>
</protein>
<keyword evidence="4" id="KW-1185">Reference proteome</keyword>
<dbReference type="EMBL" id="ML178817">
    <property type="protein sequence ID" value="TFL05397.1"/>
    <property type="molecule type" value="Genomic_DNA"/>
</dbReference>
<dbReference type="Gene3D" id="3.40.50.720">
    <property type="entry name" value="NAD(P)-binding Rossmann-like Domain"/>
    <property type="match status" value="1"/>
</dbReference>
<dbReference type="InterPro" id="IPR036291">
    <property type="entry name" value="NAD(P)-bd_dom_sf"/>
</dbReference>